<keyword evidence="7 8" id="KW-0234">DNA repair</keyword>
<dbReference type="InterPro" id="IPR036895">
    <property type="entry name" value="Uracil-DNA_glycosylase-like_sf"/>
</dbReference>
<organism evidence="12 13">
    <name type="scientific">Candidatus Roizmanbacteria bacterium GW2011_GWA2_35_8</name>
    <dbReference type="NCBI Taxonomy" id="1618479"/>
    <lineage>
        <taxon>Bacteria</taxon>
        <taxon>Candidatus Roizmaniibacteriota</taxon>
    </lineage>
</organism>
<evidence type="ECO:0000256" key="5">
    <source>
        <dbReference type="ARBA" id="ARBA00022763"/>
    </source>
</evidence>
<dbReference type="PANTHER" id="PTHR11264">
    <property type="entry name" value="URACIL-DNA GLYCOSYLASE"/>
    <property type="match status" value="1"/>
</dbReference>
<dbReference type="SMART" id="SM00986">
    <property type="entry name" value="UDG"/>
    <property type="match status" value="1"/>
</dbReference>
<dbReference type="Pfam" id="PF03167">
    <property type="entry name" value="UDG"/>
    <property type="match status" value="1"/>
</dbReference>
<dbReference type="GO" id="GO:0004844">
    <property type="term" value="F:uracil DNA N-glycosylase activity"/>
    <property type="evidence" value="ECO:0007669"/>
    <property type="project" value="UniProtKB-UniRule"/>
</dbReference>
<dbReference type="FunFam" id="3.40.470.10:FF:000001">
    <property type="entry name" value="Uracil-DNA glycosylase"/>
    <property type="match status" value="1"/>
</dbReference>
<evidence type="ECO:0000256" key="3">
    <source>
        <dbReference type="ARBA" id="ARBA00008184"/>
    </source>
</evidence>
<dbReference type="EC" id="3.2.2.27" evidence="4 8"/>
<dbReference type="InterPro" id="IPR018085">
    <property type="entry name" value="Ura-DNA_Glyclase_AS"/>
</dbReference>
<dbReference type="PROSITE" id="PS00130">
    <property type="entry name" value="U_DNA_GLYCOSYLASE"/>
    <property type="match status" value="1"/>
</dbReference>
<dbReference type="PATRIC" id="fig|1618479.3.peg.160"/>
<dbReference type="GO" id="GO:0005737">
    <property type="term" value="C:cytoplasm"/>
    <property type="evidence" value="ECO:0007669"/>
    <property type="project" value="UniProtKB-SubCell"/>
</dbReference>
<comment type="caution">
    <text evidence="12">The sequence shown here is derived from an EMBL/GenBank/DDBJ whole genome shotgun (WGS) entry which is preliminary data.</text>
</comment>
<evidence type="ECO:0000313" key="12">
    <source>
        <dbReference type="EMBL" id="KKP87058.1"/>
    </source>
</evidence>
<evidence type="ECO:0000256" key="4">
    <source>
        <dbReference type="ARBA" id="ARBA00012030"/>
    </source>
</evidence>
<dbReference type="InterPro" id="IPR005122">
    <property type="entry name" value="Uracil-DNA_glycosylase-like"/>
</dbReference>
<dbReference type="InterPro" id="IPR002043">
    <property type="entry name" value="UDG_fam1"/>
</dbReference>
<keyword evidence="8" id="KW-0963">Cytoplasm</keyword>
<dbReference type="NCBIfam" id="NF003589">
    <property type="entry name" value="PRK05254.1-2"/>
    <property type="match status" value="1"/>
</dbReference>
<evidence type="ECO:0000256" key="2">
    <source>
        <dbReference type="ARBA" id="ARBA00002631"/>
    </source>
</evidence>
<keyword evidence="6 8" id="KW-0378">Hydrolase</keyword>
<dbReference type="PANTHER" id="PTHR11264:SF0">
    <property type="entry name" value="URACIL-DNA GLYCOSYLASE"/>
    <property type="match status" value="1"/>
</dbReference>
<evidence type="ECO:0000256" key="10">
    <source>
        <dbReference type="RuleBase" id="RU003780"/>
    </source>
</evidence>
<dbReference type="NCBIfam" id="TIGR00628">
    <property type="entry name" value="ung"/>
    <property type="match status" value="1"/>
</dbReference>
<feature type="domain" description="Uracil-DNA glycosylase-like" evidence="11">
    <location>
        <begin position="51"/>
        <end position="210"/>
    </location>
</feature>
<evidence type="ECO:0000256" key="9">
    <source>
        <dbReference type="PROSITE-ProRule" id="PRU10072"/>
    </source>
</evidence>
<evidence type="ECO:0000259" key="11">
    <source>
        <dbReference type="SMART" id="SM00986"/>
    </source>
</evidence>
<dbReference type="SUPFAM" id="SSF52141">
    <property type="entry name" value="Uracil-DNA glycosylase-like"/>
    <property type="match status" value="1"/>
</dbReference>
<evidence type="ECO:0000256" key="8">
    <source>
        <dbReference type="HAMAP-Rule" id="MF_00148"/>
    </source>
</evidence>
<comment type="function">
    <text evidence="2 8 10">Excises uracil residues from the DNA which can arise as a result of misincorporation of dUMP residues by DNA polymerase or due to deamination of cytosine.</text>
</comment>
<dbReference type="AlphaFoldDB" id="A0A0G0D139"/>
<feature type="active site" description="Proton acceptor" evidence="8 9">
    <location>
        <position position="66"/>
    </location>
</feature>
<dbReference type="Proteomes" id="UP000034536">
    <property type="component" value="Unassembled WGS sequence"/>
</dbReference>
<sequence>MQNIKIENTWKEQLTEEFEKGYWLSLTTYVRNEYLTKKVFPPPKAIFHAFDLCPFDKVKVVIVGQDPYHSEGQANGLSFAVGKDITLPPSLKNIFKEIKSDLGITLIENGDLSRWATQGVLMLNSVLTVAANQPTSHKGKGWEFFTDAIIKRLNEKREKIVYMLWGKYAQVKGEVIDKNKNLVLISGHPSPYSANLFFGHHHFSKCDEYLAKNSITPIDWR</sequence>
<dbReference type="EMBL" id="LBQX01000008">
    <property type="protein sequence ID" value="KKP87058.1"/>
    <property type="molecule type" value="Genomic_DNA"/>
</dbReference>
<proteinExistence type="inferred from homology"/>
<reference evidence="12 13" key="1">
    <citation type="journal article" date="2015" name="Nature">
        <title>rRNA introns, odd ribosomes, and small enigmatic genomes across a large radiation of phyla.</title>
        <authorList>
            <person name="Brown C.T."/>
            <person name="Hug L.A."/>
            <person name="Thomas B.C."/>
            <person name="Sharon I."/>
            <person name="Castelle C.J."/>
            <person name="Singh A."/>
            <person name="Wilkins M.J."/>
            <person name="Williams K.H."/>
            <person name="Banfield J.F."/>
        </authorList>
    </citation>
    <scope>NUCLEOTIDE SEQUENCE [LARGE SCALE GENOMIC DNA]</scope>
</reference>
<dbReference type="CDD" id="cd10027">
    <property type="entry name" value="UDG-F1-like"/>
    <property type="match status" value="1"/>
</dbReference>
<accession>A0A0G0D139</accession>
<name>A0A0G0D139_9BACT</name>
<evidence type="ECO:0000256" key="1">
    <source>
        <dbReference type="ARBA" id="ARBA00001400"/>
    </source>
</evidence>
<dbReference type="Gene3D" id="3.40.470.10">
    <property type="entry name" value="Uracil-DNA glycosylase-like domain"/>
    <property type="match status" value="1"/>
</dbReference>
<gene>
    <name evidence="8" type="primary">ung</name>
    <name evidence="12" type="ORF">UR89_C0008G0030</name>
</gene>
<comment type="similarity">
    <text evidence="3 8 10">Belongs to the uracil-DNA glycosylase (UDG) superfamily. UNG family.</text>
</comment>
<keyword evidence="5 8" id="KW-0227">DNA damage</keyword>
<dbReference type="NCBIfam" id="NF003588">
    <property type="entry name" value="PRK05254.1-1"/>
    <property type="match status" value="1"/>
</dbReference>
<dbReference type="SMART" id="SM00987">
    <property type="entry name" value="UreE_C"/>
    <property type="match status" value="1"/>
</dbReference>
<comment type="subcellular location">
    <subcellularLocation>
        <location evidence="8">Cytoplasm</location>
    </subcellularLocation>
</comment>
<dbReference type="GO" id="GO:0097510">
    <property type="term" value="P:base-excision repair, AP site formation via deaminated base removal"/>
    <property type="evidence" value="ECO:0007669"/>
    <property type="project" value="TreeGrafter"/>
</dbReference>
<protein>
    <recommendedName>
        <fullName evidence="4 8">Uracil-DNA glycosylase</fullName>
        <shortName evidence="8">UDG</shortName>
        <ecNumber evidence="4 8">3.2.2.27</ecNumber>
    </recommendedName>
</protein>
<comment type="catalytic activity">
    <reaction evidence="1 8 10">
        <text>Hydrolyzes single-stranded DNA or mismatched double-stranded DNA and polynucleotides, releasing free uracil.</text>
        <dbReference type="EC" id="3.2.2.27"/>
    </reaction>
</comment>
<dbReference type="HAMAP" id="MF_00148">
    <property type="entry name" value="UDG"/>
    <property type="match status" value="1"/>
</dbReference>
<dbReference type="NCBIfam" id="NF003592">
    <property type="entry name" value="PRK05254.1-5"/>
    <property type="match status" value="1"/>
</dbReference>
<evidence type="ECO:0000256" key="7">
    <source>
        <dbReference type="ARBA" id="ARBA00023204"/>
    </source>
</evidence>
<evidence type="ECO:0000313" key="13">
    <source>
        <dbReference type="Proteomes" id="UP000034536"/>
    </source>
</evidence>
<evidence type="ECO:0000256" key="6">
    <source>
        <dbReference type="ARBA" id="ARBA00022801"/>
    </source>
</evidence>